<sequence>MAAHTNLLLVIALCAATAYSLKCYVCTTASSNSNCLTEANCTNGETYCQTIVASVGIGAISATSISKSCALTCTASSSGISVASGSTSCCTTDLCNISGGASIKANSAAYHPGAGIPPDNPEELSPLTAEHRNKEIRTSRTFHCSSHF</sequence>
<name>A0ABN9MEW2_9NEOB</name>
<comment type="subcellular location">
    <subcellularLocation>
        <location evidence="1">Cell membrane</location>
    </subcellularLocation>
</comment>
<evidence type="ECO:0000256" key="2">
    <source>
        <dbReference type="ARBA" id="ARBA00022475"/>
    </source>
</evidence>
<evidence type="ECO:0000256" key="3">
    <source>
        <dbReference type="ARBA" id="ARBA00022729"/>
    </source>
</evidence>
<dbReference type="SMART" id="SM00134">
    <property type="entry name" value="LU"/>
    <property type="match status" value="1"/>
</dbReference>
<proteinExistence type="predicted"/>
<feature type="chain" id="PRO_5046340883" description="UPAR/Ly6 domain-containing protein" evidence="6">
    <location>
        <begin position="19"/>
        <end position="148"/>
    </location>
</feature>
<dbReference type="SUPFAM" id="SSF57302">
    <property type="entry name" value="Snake toxin-like"/>
    <property type="match status" value="1"/>
</dbReference>
<keyword evidence="3 6" id="KW-0732">Signal</keyword>
<comment type="caution">
    <text evidence="8">The sequence shown here is derived from an EMBL/GenBank/DDBJ whole genome shotgun (WGS) entry which is preliminary data.</text>
</comment>
<evidence type="ECO:0000256" key="4">
    <source>
        <dbReference type="ARBA" id="ARBA00023136"/>
    </source>
</evidence>
<protein>
    <recommendedName>
        <fullName evidence="7">UPAR/Ly6 domain-containing protein</fullName>
    </recommendedName>
</protein>
<dbReference type="InterPro" id="IPR035076">
    <property type="entry name" value="Toxin/TOLIP"/>
</dbReference>
<gene>
    <name evidence="8" type="ORF">RIMI_LOCUS18852502</name>
</gene>
<keyword evidence="5" id="KW-0325">Glycoprotein</keyword>
<organism evidence="8 9">
    <name type="scientific">Ranitomeya imitator</name>
    <name type="common">mimic poison frog</name>
    <dbReference type="NCBI Taxonomy" id="111125"/>
    <lineage>
        <taxon>Eukaryota</taxon>
        <taxon>Metazoa</taxon>
        <taxon>Chordata</taxon>
        <taxon>Craniata</taxon>
        <taxon>Vertebrata</taxon>
        <taxon>Euteleostomi</taxon>
        <taxon>Amphibia</taxon>
        <taxon>Batrachia</taxon>
        <taxon>Anura</taxon>
        <taxon>Neobatrachia</taxon>
        <taxon>Hyloidea</taxon>
        <taxon>Dendrobatidae</taxon>
        <taxon>Dendrobatinae</taxon>
        <taxon>Ranitomeya</taxon>
    </lineage>
</organism>
<evidence type="ECO:0000313" key="8">
    <source>
        <dbReference type="EMBL" id="CAJ0963836.1"/>
    </source>
</evidence>
<evidence type="ECO:0000256" key="5">
    <source>
        <dbReference type="ARBA" id="ARBA00023180"/>
    </source>
</evidence>
<dbReference type="EMBL" id="CAUEEQ010058612">
    <property type="protein sequence ID" value="CAJ0963836.1"/>
    <property type="molecule type" value="Genomic_DNA"/>
</dbReference>
<keyword evidence="4" id="KW-0472">Membrane</keyword>
<dbReference type="Pfam" id="PF00087">
    <property type="entry name" value="Toxin_TOLIP"/>
    <property type="match status" value="1"/>
</dbReference>
<dbReference type="CDD" id="cd23575">
    <property type="entry name" value="TFP_LU_ECD_GPIHBP1"/>
    <property type="match status" value="1"/>
</dbReference>
<dbReference type="PANTHER" id="PTHR16983:SF13">
    <property type="entry name" value="LYMPHOCYTE ANTIGEN 6E"/>
    <property type="match status" value="1"/>
</dbReference>
<dbReference type="InterPro" id="IPR016054">
    <property type="entry name" value="LY6_UPA_recep-like"/>
</dbReference>
<feature type="domain" description="UPAR/Ly6" evidence="7">
    <location>
        <begin position="21"/>
        <end position="107"/>
    </location>
</feature>
<evidence type="ECO:0000256" key="6">
    <source>
        <dbReference type="SAM" id="SignalP"/>
    </source>
</evidence>
<dbReference type="PANTHER" id="PTHR16983">
    <property type="entry name" value="UPAR/LY6 DOMAIN-CONTAINING PROTEIN"/>
    <property type="match status" value="1"/>
</dbReference>
<dbReference type="InterPro" id="IPR051110">
    <property type="entry name" value="Ly-6/neurotoxin-like_GPI-ap"/>
</dbReference>
<evidence type="ECO:0000313" key="9">
    <source>
        <dbReference type="Proteomes" id="UP001176940"/>
    </source>
</evidence>
<evidence type="ECO:0000259" key="7">
    <source>
        <dbReference type="SMART" id="SM00134"/>
    </source>
</evidence>
<evidence type="ECO:0000256" key="1">
    <source>
        <dbReference type="ARBA" id="ARBA00004236"/>
    </source>
</evidence>
<keyword evidence="2" id="KW-1003">Cell membrane</keyword>
<accession>A0ABN9MEW2</accession>
<dbReference type="InterPro" id="IPR045860">
    <property type="entry name" value="Snake_toxin-like_sf"/>
</dbReference>
<feature type="signal peptide" evidence="6">
    <location>
        <begin position="1"/>
        <end position="18"/>
    </location>
</feature>
<keyword evidence="9" id="KW-1185">Reference proteome</keyword>
<dbReference type="Proteomes" id="UP001176940">
    <property type="component" value="Unassembled WGS sequence"/>
</dbReference>
<reference evidence="8" key="1">
    <citation type="submission" date="2023-07" db="EMBL/GenBank/DDBJ databases">
        <authorList>
            <person name="Stuckert A."/>
        </authorList>
    </citation>
    <scope>NUCLEOTIDE SEQUENCE</scope>
</reference>
<dbReference type="Gene3D" id="2.10.60.10">
    <property type="entry name" value="CD59"/>
    <property type="match status" value="1"/>
</dbReference>